<evidence type="ECO:0000313" key="4">
    <source>
        <dbReference type="Proteomes" id="UP000516148"/>
    </source>
</evidence>
<evidence type="ECO:0000313" key="3">
    <source>
        <dbReference type="EMBL" id="QNQ09735.1"/>
    </source>
</evidence>
<evidence type="ECO:0000256" key="2">
    <source>
        <dbReference type="SAM" id="SignalP"/>
    </source>
</evidence>
<dbReference type="Pfam" id="PF19527">
    <property type="entry name" value="DUF6055"/>
    <property type="match status" value="1"/>
</dbReference>
<dbReference type="KEGG" id="spap:H3Z74_00260"/>
<dbReference type="InterPro" id="IPR011004">
    <property type="entry name" value="Trimer_LpxA-like_sf"/>
</dbReference>
<dbReference type="SUPFAM" id="SSF51161">
    <property type="entry name" value="Trimeric LpxA-like enzymes"/>
    <property type="match status" value="1"/>
</dbReference>
<dbReference type="NCBIfam" id="NF040510">
    <property type="entry name" value="avirulen_svx"/>
    <property type="match status" value="1"/>
</dbReference>
<dbReference type="PROSITE" id="PS51257">
    <property type="entry name" value="PROKAR_LIPOPROTEIN"/>
    <property type="match status" value="1"/>
</dbReference>
<feature type="compositionally biased region" description="Pro residues" evidence="1">
    <location>
        <begin position="31"/>
        <end position="45"/>
    </location>
</feature>
<keyword evidence="2" id="KW-0732">Signal</keyword>
<proteinExistence type="predicted"/>
<gene>
    <name evidence="3" type="ORF">H3Z74_00260</name>
</gene>
<evidence type="ECO:0000256" key="1">
    <source>
        <dbReference type="SAM" id="MobiDB-lite"/>
    </source>
</evidence>
<keyword evidence="4" id="KW-1185">Reference proteome</keyword>
<organism evidence="3 4">
    <name type="scientific">Sphingomonas alpina</name>
    <dbReference type="NCBI Taxonomy" id="653931"/>
    <lineage>
        <taxon>Bacteria</taxon>
        <taxon>Pseudomonadati</taxon>
        <taxon>Pseudomonadota</taxon>
        <taxon>Alphaproteobacteria</taxon>
        <taxon>Sphingomonadales</taxon>
        <taxon>Sphingomonadaceae</taxon>
        <taxon>Sphingomonas</taxon>
    </lineage>
</organism>
<dbReference type="RefSeq" id="WP_187762044.1">
    <property type="nucleotide sequence ID" value="NZ_CP061038.1"/>
</dbReference>
<feature type="chain" id="PRO_5028828457" evidence="2">
    <location>
        <begin position="24"/>
        <end position="629"/>
    </location>
</feature>
<dbReference type="InterPro" id="IPR045690">
    <property type="entry name" value="DUF6055"/>
</dbReference>
<dbReference type="EMBL" id="CP061038">
    <property type="protein sequence ID" value="QNQ09735.1"/>
    <property type="molecule type" value="Genomic_DNA"/>
</dbReference>
<feature type="signal peptide" evidence="2">
    <location>
        <begin position="1"/>
        <end position="23"/>
    </location>
</feature>
<name>A0A7H0LJ82_9SPHN</name>
<sequence length="629" mass="67339">MNRTMRLIPALAVVLTACGGSSGGGVTTTPAPAPTPTATPAPTPTPSAGACVPGAYTAVATSDAQPPIRYETEHFAFRWNNNDVAQPMADAAGVQLEYTWKYFIDTIGFRAPFCGSATKHKVNIAIVPSYGLTGGADGNGNPGMWIGPGALADHFGLAHEFTHALQTMTGGLQDSPYTGWLFESHANWMTTQLPEFRSNTHCSIFLKQYPHLYYGSTRTRYCNWQFLEYIKDRYGYAAINDIWNKAPKAGDAAQKTADPLSVLMANQGWTIEQLNDRFGEWAMRNANWDYINPDGSDQGVVYRANYGSYDQTTDSSILAATVLDPIDLANRRFAVPSAWAPQRWGYNIVKLYPDSGASTVTVDFRGVVQAASATATLPGLADEPNPIPAPDSGWRYGLVAVGADGKARYSAMQRGSDGQASIAVQSGDTGLFLVVIATPTAMQKVRWDQPWYSVYRYPWMVQFTGAMPQNYQPGAVILAGGHKHANGGGWVAAGATVAASAYVGPYARVLSGTVSGNARIEDHAVVADQAQVLGNARVGNLTVLRKNTVVRDDARAFTTFLGLGEYENNITLSGTAGNIGDVEQRGASFAGGFYYGFVDQAAATDPKRGSALTAPAPEVTATPAYTWRP</sequence>
<dbReference type="Gene3D" id="2.160.10.10">
    <property type="entry name" value="Hexapeptide repeat proteins"/>
    <property type="match status" value="1"/>
</dbReference>
<accession>A0A7H0LJ82</accession>
<dbReference type="AlphaFoldDB" id="A0A7H0LJ82"/>
<feature type="region of interest" description="Disordered" evidence="1">
    <location>
        <begin position="25"/>
        <end position="46"/>
    </location>
</feature>
<protein>
    <submittedName>
        <fullName evidence="3">Avirulence protein</fullName>
    </submittedName>
</protein>
<dbReference type="Proteomes" id="UP000516148">
    <property type="component" value="Chromosome"/>
</dbReference>
<reference evidence="3 4" key="1">
    <citation type="submission" date="2020-09" db="EMBL/GenBank/DDBJ databases">
        <title>Sphingomonas sp., a new species isolated from pork steak.</title>
        <authorList>
            <person name="Heidler von Heilborn D."/>
        </authorList>
    </citation>
    <scope>NUCLEOTIDE SEQUENCE [LARGE SCALE GENOMIC DNA]</scope>
    <source>
        <strain evidence="4">S8-3T</strain>
    </source>
</reference>